<dbReference type="Proteomes" id="UP001187192">
    <property type="component" value="Unassembled WGS sequence"/>
</dbReference>
<gene>
    <name evidence="2" type="ORF">TIFTF001_032797</name>
</gene>
<reference evidence="2" key="1">
    <citation type="submission" date="2023-07" db="EMBL/GenBank/DDBJ databases">
        <title>draft genome sequence of fig (Ficus carica).</title>
        <authorList>
            <person name="Takahashi T."/>
            <person name="Nishimura K."/>
        </authorList>
    </citation>
    <scope>NUCLEOTIDE SEQUENCE</scope>
</reference>
<dbReference type="AlphaFoldDB" id="A0AA88DXV9"/>
<protein>
    <submittedName>
        <fullName evidence="2">Uncharacterized protein</fullName>
    </submittedName>
</protein>
<evidence type="ECO:0000313" key="2">
    <source>
        <dbReference type="EMBL" id="GMN63728.1"/>
    </source>
</evidence>
<proteinExistence type="predicted"/>
<feature type="region of interest" description="Disordered" evidence="1">
    <location>
        <begin position="1"/>
        <end position="53"/>
    </location>
</feature>
<evidence type="ECO:0000256" key="1">
    <source>
        <dbReference type="SAM" id="MobiDB-lite"/>
    </source>
</evidence>
<accession>A0AA88DXV9</accession>
<dbReference type="EMBL" id="BTGU01000157">
    <property type="protein sequence ID" value="GMN63728.1"/>
    <property type="molecule type" value="Genomic_DNA"/>
</dbReference>
<evidence type="ECO:0000313" key="3">
    <source>
        <dbReference type="Proteomes" id="UP001187192"/>
    </source>
</evidence>
<organism evidence="2 3">
    <name type="scientific">Ficus carica</name>
    <name type="common">Common fig</name>
    <dbReference type="NCBI Taxonomy" id="3494"/>
    <lineage>
        <taxon>Eukaryota</taxon>
        <taxon>Viridiplantae</taxon>
        <taxon>Streptophyta</taxon>
        <taxon>Embryophyta</taxon>
        <taxon>Tracheophyta</taxon>
        <taxon>Spermatophyta</taxon>
        <taxon>Magnoliopsida</taxon>
        <taxon>eudicotyledons</taxon>
        <taxon>Gunneridae</taxon>
        <taxon>Pentapetalae</taxon>
        <taxon>rosids</taxon>
        <taxon>fabids</taxon>
        <taxon>Rosales</taxon>
        <taxon>Moraceae</taxon>
        <taxon>Ficeae</taxon>
        <taxon>Ficus</taxon>
    </lineage>
</organism>
<comment type="caution">
    <text evidence="2">The sequence shown here is derived from an EMBL/GenBank/DDBJ whole genome shotgun (WGS) entry which is preliminary data.</text>
</comment>
<sequence length="111" mass="11850">MRGRATTRNGEAEEESQVNGTLVARRETARRKHRKLGPVGTRGEQGVEKQLHGGVHTKVRRKWLTCACKTLAQGEGHARQTSVCVGTGGAHVSGRRADGARGGVELGGLAW</sequence>
<keyword evidence="3" id="KW-1185">Reference proteome</keyword>
<name>A0AA88DXV9_FICCA</name>